<dbReference type="GO" id="GO:0050660">
    <property type="term" value="F:flavin adenine dinucleotide binding"/>
    <property type="evidence" value="ECO:0007669"/>
    <property type="project" value="TreeGrafter"/>
</dbReference>
<dbReference type="SUPFAM" id="SSF52218">
    <property type="entry name" value="Flavoproteins"/>
    <property type="match status" value="1"/>
</dbReference>
<dbReference type="Pfam" id="PF00175">
    <property type="entry name" value="NAD_binding_1"/>
    <property type="match status" value="1"/>
</dbReference>
<dbReference type="InterPro" id="IPR029039">
    <property type="entry name" value="Flavoprotein-like_sf"/>
</dbReference>
<evidence type="ECO:0000256" key="8">
    <source>
        <dbReference type="ARBA" id="ARBA00023002"/>
    </source>
</evidence>
<dbReference type="PANTHER" id="PTHR19384">
    <property type="entry name" value="NITRIC OXIDE SYNTHASE-RELATED"/>
    <property type="match status" value="1"/>
</dbReference>
<dbReference type="PRINTS" id="PR00371">
    <property type="entry name" value="FPNCR"/>
</dbReference>
<keyword evidence="6" id="KW-0274">FAD</keyword>
<dbReference type="Proteomes" id="UP001178507">
    <property type="component" value="Unassembled WGS sequence"/>
</dbReference>
<dbReference type="PROSITE" id="PS50902">
    <property type="entry name" value="FLAVODOXIN_LIKE"/>
    <property type="match status" value="1"/>
</dbReference>
<dbReference type="InterPro" id="IPR001709">
    <property type="entry name" value="Flavoprot_Pyr_Nucl_cyt_Rdtase"/>
</dbReference>
<dbReference type="Pfam" id="PF00881">
    <property type="entry name" value="Nitroreductase"/>
    <property type="match status" value="1"/>
</dbReference>
<dbReference type="Pfam" id="PF00667">
    <property type="entry name" value="FAD_binding_1"/>
    <property type="match status" value="1"/>
</dbReference>
<evidence type="ECO:0000313" key="13">
    <source>
        <dbReference type="EMBL" id="CAJ1383414.1"/>
    </source>
</evidence>
<keyword evidence="5" id="KW-0288">FMN</keyword>
<dbReference type="InterPro" id="IPR017938">
    <property type="entry name" value="Riboflavin_synthase-like_b-brl"/>
</dbReference>
<comment type="cofactor">
    <cofactor evidence="1">
        <name>FMN</name>
        <dbReference type="ChEBI" id="CHEBI:58210"/>
    </cofactor>
</comment>
<dbReference type="SUPFAM" id="SSF55469">
    <property type="entry name" value="FMN-dependent nitroreductase-like"/>
    <property type="match status" value="1"/>
</dbReference>
<dbReference type="GO" id="GO:0005829">
    <property type="term" value="C:cytosol"/>
    <property type="evidence" value="ECO:0007669"/>
    <property type="project" value="TreeGrafter"/>
</dbReference>
<evidence type="ECO:0000256" key="6">
    <source>
        <dbReference type="ARBA" id="ARBA00022827"/>
    </source>
</evidence>
<evidence type="ECO:0000256" key="4">
    <source>
        <dbReference type="ARBA" id="ARBA00022630"/>
    </source>
</evidence>
<sequence>MEGAALATKCHVYFGTQTGKAEGFAHDLCREANSQGFPCEVFDLANFSPGKFITCNVAILILANTGDGEPTDNATGFYNWLRSCRKEDHAFAQLFYTVFGLGDRQYVHFNRVGRFVDERLELLGAQRIYQQGTGNDGGTIQQDFTEWIHGGLWPALDPILARTGDDSPELPLPVLEAQASFDSWLCPAQEKRNAPYSPKDVLSRAYFDSYEVRVLRVGELRQVQSVADGESTVHVELDAGADSHLDYHAAGTLEVLPQNDMQDVEQILPLLWIPQQSRTAVLADLDSMLDLPGAHRGSGAKVAFPLPCSLKDALVKYCDLNTAPTRQMLHALKPHFKPDVQFRIEKLLNDCWAMSVIQDRALAWTQFEFWTSLEATPLPLGAFLQYCPRQRARPYTIASSPLQSAGIQIAVSLTSWPKLHLDDFIEALRARGIILTATNSGLQRKGRRYGLCSFWMCTRLRKGDLVAVRVRPSSFRLTSRDVPVIMIAAGAGVAPFRAFWSELRYREAPAILLFGCKHPDRDWIYQKEMQTARRHNILAELITAFSRQDAAGAFVPTVQCGSYVQRRLREMHSRVREWVSAGGIVYMCGSTAMGKAVLEALTEIFGDERILQLRQEGRIVQELWGDTLHVSVPLKPPAKRKCVEDVIRKRRSIFPKDYTGEAVADSQVHQLLEAARWAPTHGKTEPWRFVVFAAEGRLRLIEATLSFYSSQSPSFWAQAWNGEFKGFPEFKAHVDKQRSAKWLKCSHLISICMRRQQYQEGKRLFPEHEEIAAVSCAVQNMHLEATSLGVAAYWSSWFEHFTASSDGIHFHGLNAQEGDKWLGVFCIGHSDIAHRYRASRRSVDDFTQWRST</sequence>
<dbReference type="InterPro" id="IPR023173">
    <property type="entry name" value="NADPH_Cyt_P450_Rdtase_alpha"/>
</dbReference>
<keyword evidence="9" id="KW-0520">NAD</keyword>
<feature type="domain" description="FAD-binding FR-type" evidence="12">
    <location>
        <begin position="207"/>
        <end position="478"/>
    </location>
</feature>
<evidence type="ECO:0000256" key="3">
    <source>
        <dbReference type="ARBA" id="ARBA00007118"/>
    </source>
</evidence>
<dbReference type="InterPro" id="IPR017927">
    <property type="entry name" value="FAD-bd_FR_type"/>
</dbReference>
<dbReference type="SUPFAM" id="SSF63380">
    <property type="entry name" value="Riboflavin synthase domain-like"/>
    <property type="match status" value="1"/>
</dbReference>
<reference evidence="13" key="1">
    <citation type="submission" date="2023-08" db="EMBL/GenBank/DDBJ databases">
        <authorList>
            <person name="Chen Y."/>
            <person name="Shah S."/>
            <person name="Dougan E. K."/>
            <person name="Thang M."/>
            <person name="Chan C."/>
        </authorList>
    </citation>
    <scope>NUCLEOTIDE SEQUENCE</scope>
</reference>
<dbReference type="PANTHER" id="PTHR19384:SF17">
    <property type="entry name" value="NADPH--CYTOCHROME P450 REDUCTASE"/>
    <property type="match status" value="1"/>
</dbReference>
<dbReference type="Gene3D" id="1.20.990.10">
    <property type="entry name" value="NADPH-cytochrome p450 Reductase, Chain A, domain 3"/>
    <property type="match status" value="1"/>
</dbReference>
<dbReference type="EMBL" id="CAUJNA010001013">
    <property type="protein sequence ID" value="CAJ1383414.1"/>
    <property type="molecule type" value="Genomic_DNA"/>
</dbReference>
<dbReference type="InterPro" id="IPR039261">
    <property type="entry name" value="FNR_nucleotide-bd"/>
</dbReference>
<evidence type="ECO:0000313" key="14">
    <source>
        <dbReference type="Proteomes" id="UP001178507"/>
    </source>
</evidence>
<keyword evidence="4" id="KW-0285">Flavoprotein</keyword>
<feature type="domain" description="Flavodoxin-like" evidence="11">
    <location>
        <begin position="10"/>
        <end position="152"/>
    </location>
</feature>
<evidence type="ECO:0000256" key="1">
    <source>
        <dbReference type="ARBA" id="ARBA00001917"/>
    </source>
</evidence>
<dbReference type="Pfam" id="PF00258">
    <property type="entry name" value="Flavodoxin_1"/>
    <property type="match status" value="1"/>
</dbReference>
<dbReference type="EC" id="1.6.2.4" evidence="10"/>
<name>A0AA36MWV8_9DINO</name>
<dbReference type="InterPro" id="IPR000415">
    <property type="entry name" value="Nitroreductase-like"/>
</dbReference>
<proteinExistence type="inferred from homology"/>
<evidence type="ECO:0000256" key="10">
    <source>
        <dbReference type="ARBA" id="ARBA00023797"/>
    </source>
</evidence>
<dbReference type="AlphaFoldDB" id="A0AA36MWV8"/>
<protein>
    <recommendedName>
        <fullName evidence="10">NADPH--hemoprotein reductase</fullName>
        <ecNumber evidence="10">1.6.2.4</ecNumber>
    </recommendedName>
</protein>
<evidence type="ECO:0000259" key="11">
    <source>
        <dbReference type="PROSITE" id="PS50902"/>
    </source>
</evidence>
<dbReference type="SUPFAM" id="SSF52343">
    <property type="entry name" value="Ferredoxin reductase-like, C-terminal NADP-linked domain"/>
    <property type="match status" value="1"/>
</dbReference>
<dbReference type="GO" id="GO:0010181">
    <property type="term" value="F:FMN binding"/>
    <property type="evidence" value="ECO:0007669"/>
    <property type="project" value="InterPro"/>
</dbReference>
<organism evidence="13 14">
    <name type="scientific">Effrenium voratum</name>
    <dbReference type="NCBI Taxonomy" id="2562239"/>
    <lineage>
        <taxon>Eukaryota</taxon>
        <taxon>Sar</taxon>
        <taxon>Alveolata</taxon>
        <taxon>Dinophyceae</taxon>
        <taxon>Suessiales</taxon>
        <taxon>Symbiodiniaceae</taxon>
        <taxon>Effrenium</taxon>
    </lineage>
</organism>
<dbReference type="Gene3D" id="3.40.50.80">
    <property type="entry name" value="Nucleotide-binding domain of ferredoxin-NADP reductase (FNR) module"/>
    <property type="match status" value="1"/>
</dbReference>
<evidence type="ECO:0000256" key="5">
    <source>
        <dbReference type="ARBA" id="ARBA00022643"/>
    </source>
</evidence>
<dbReference type="InterPro" id="IPR001433">
    <property type="entry name" value="OxRdtase_FAD/NAD-bd"/>
</dbReference>
<keyword evidence="8" id="KW-0560">Oxidoreductase</keyword>
<accession>A0AA36MWV8</accession>
<dbReference type="InterPro" id="IPR003097">
    <property type="entry name" value="CysJ-like_FAD-binding"/>
</dbReference>
<dbReference type="InterPro" id="IPR029479">
    <property type="entry name" value="Nitroreductase"/>
</dbReference>
<dbReference type="GO" id="GO:0003958">
    <property type="term" value="F:NADPH-hemoprotein reductase activity"/>
    <property type="evidence" value="ECO:0007669"/>
    <property type="project" value="UniProtKB-EC"/>
</dbReference>
<keyword evidence="14" id="KW-1185">Reference proteome</keyword>
<comment type="caution">
    <text evidence="13">The sequence shown here is derived from an EMBL/GenBank/DDBJ whole genome shotgun (WGS) entry which is preliminary data.</text>
</comment>
<comment type="similarity">
    <text evidence="3">Belongs to the nitroreductase family.</text>
</comment>
<dbReference type="Gene3D" id="2.40.30.10">
    <property type="entry name" value="Translation factors"/>
    <property type="match status" value="1"/>
</dbReference>
<evidence type="ECO:0000256" key="9">
    <source>
        <dbReference type="ARBA" id="ARBA00023027"/>
    </source>
</evidence>
<gene>
    <name evidence="13" type="ORF">EVOR1521_LOCUS10537</name>
</gene>
<dbReference type="PROSITE" id="PS51384">
    <property type="entry name" value="FAD_FR"/>
    <property type="match status" value="1"/>
</dbReference>
<dbReference type="Gene3D" id="3.40.109.10">
    <property type="entry name" value="NADH Oxidase"/>
    <property type="match status" value="1"/>
</dbReference>
<dbReference type="Gene3D" id="3.40.50.360">
    <property type="match status" value="1"/>
</dbReference>
<keyword evidence="7" id="KW-0521">NADP</keyword>
<evidence type="ECO:0000259" key="12">
    <source>
        <dbReference type="PROSITE" id="PS51384"/>
    </source>
</evidence>
<dbReference type="InterPro" id="IPR026021">
    <property type="entry name" value="YdjA-like"/>
</dbReference>
<dbReference type="InterPro" id="IPR008254">
    <property type="entry name" value="Flavodoxin/NO_synth"/>
</dbReference>
<comment type="cofactor">
    <cofactor evidence="2">
        <name>FAD</name>
        <dbReference type="ChEBI" id="CHEBI:57692"/>
    </cofactor>
</comment>
<evidence type="ECO:0000256" key="2">
    <source>
        <dbReference type="ARBA" id="ARBA00001974"/>
    </source>
</evidence>
<dbReference type="InterPro" id="IPR001094">
    <property type="entry name" value="Flavdoxin-like"/>
</dbReference>
<dbReference type="CDD" id="cd02135">
    <property type="entry name" value="YdjA-like"/>
    <property type="match status" value="1"/>
</dbReference>
<dbReference type="PRINTS" id="PR00369">
    <property type="entry name" value="FLAVODOXIN"/>
</dbReference>
<evidence type="ECO:0000256" key="7">
    <source>
        <dbReference type="ARBA" id="ARBA00022857"/>
    </source>
</evidence>